<keyword evidence="7" id="KW-0046">Antibiotic resistance</keyword>
<keyword evidence="6 8" id="KW-0472">Membrane</keyword>
<evidence type="ECO:0000256" key="5">
    <source>
        <dbReference type="ARBA" id="ARBA00022989"/>
    </source>
</evidence>
<dbReference type="AlphaFoldDB" id="A0A1Q4VBI6"/>
<dbReference type="PROSITE" id="PS50850">
    <property type="entry name" value="MFS"/>
    <property type="match status" value="1"/>
</dbReference>
<dbReference type="STRING" id="1048205.AB852_09650"/>
<feature type="transmembrane region" description="Helical" evidence="8">
    <location>
        <begin position="130"/>
        <end position="149"/>
    </location>
</feature>
<feature type="transmembrane region" description="Helical" evidence="8">
    <location>
        <begin position="288"/>
        <end position="311"/>
    </location>
</feature>
<keyword evidence="2" id="KW-0813">Transport</keyword>
<dbReference type="PRINTS" id="PR01036">
    <property type="entry name" value="TCRTETB"/>
</dbReference>
<evidence type="ECO:0000256" key="3">
    <source>
        <dbReference type="ARBA" id="ARBA00022475"/>
    </source>
</evidence>
<dbReference type="InterPro" id="IPR011701">
    <property type="entry name" value="MFS"/>
</dbReference>
<feature type="transmembrane region" description="Helical" evidence="8">
    <location>
        <begin position="394"/>
        <end position="414"/>
    </location>
</feature>
<name>A0A1Q4VBI6_9ACTN</name>
<evidence type="ECO:0000256" key="4">
    <source>
        <dbReference type="ARBA" id="ARBA00022692"/>
    </source>
</evidence>
<feature type="transmembrane region" description="Helical" evidence="8">
    <location>
        <begin position="38"/>
        <end position="57"/>
    </location>
</feature>
<dbReference type="InterPro" id="IPR020846">
    <property type="entry name" value="MFS_dom"/>
</dbReference>
<gene>
    <name evidence="10" type="ORF">AB852_09650</name>
</gene>
<comment type="caution">
    <text evidence="10">The sequence shown here is derived from an EMBL/GenBank/DDBJ whole genome shotgun (WGS) entry which is preliminary data.</text>
</comment>
<dbReference type="PANTHER" id="PTHR42718">
    <property type="entry name" value="MAJOR FACILITATOR SUPERFAMILY MULTIDRUG TRANSPORTER MFSC"/>
    <property type="match status" value="1"/>
</dbReference>
<protein>
    <submittedName>
        <fullName evidence="10">MFS transporter permease</fullName>
    </submittedName>
</protein>
<dbReference type="GO" id="GO:0005886">
    <property type="term" value="C:plasma membrane"/>
    <property type="evidence" value="ECO:0007669"/>
    <property type="project" value="UniProtKB-SubCell"/>
</dbReference>
<feature type="transmembrane region" description="Helical" evidence="8">
    <location>
        <begin position="420"/>
        <end position="440"/>
    </location>
</feature>
<dbReference type="InterPro" id="IPR036259">
    <property type="entry name" value="MFS_trans_sf"/>
</dbReference>
<comment type="subcellular location">
    <subcellularLocation>
        <location evidence="1">Cell membrane</location>
        <topology evidence="1">Multi-pass membrane protein</topology>
    </subcellularLocation>
</comment>
<evidence type="ECO:0000259" key="9">
    <source>
        <dbReference type="PROSITE" id="PS50850"/>
    </source>
</evidence>
<evidence type="ECO:0000256" key="7">
    <source>
        <dbReference type="ARBA" id="ARBA00023251"/>
    </source>
</evidence>
<dbReference type="Pfam" id="PF07690">
    <property type="entry name" value="MFS_1"/>
    <property type="match status" value="1"/>
</dbReference>
<reference evidence="10 11" key="1">
    <citation type="submission" date="2015-06" db="EMBL/GenBank/DDBJ databases">
        <title>Cloning and characterization of the uncialamcin biosynthetic gene cluster.</title>
        <authorList>
            <person name="Yan X."/>
            <person name="Huang T."/>
            <person name="Ge H."/>
            <person name="Shen B."/>
        </authorList>
    </citation>
    <scope>NUCLEOTIDE SEQUENCE [LARGE SCALE GENOMIC DNA]</scope>
    <source>
        <strain evidence="10 11">DCA2648</strain>
    </source>
</reference>
<feature type="transmembrane region" description="Helical" evidence="8">
    <location>
        <begin position="155"/>
        <end position="177"/>
    </location>
</feature>
<feature type="transmembrane region" description="Helical" evidence="8">
    <location>
        <begin position="346"/>
        <end position="368"/>
    </location>
</feature>
<dbReference type="GO" id="GO:0022857">
    <property type="term" value="F:transmembrane transporter activity"/>
    <property type="evidence" value="ECO:0007669"/>
    <property type="project" value="InterPro"/>
</dbReference>
<organism evidence="10 11">
    <name type="scientific">Streptomyces uncialis</name>
    <dbReference type="NCBI Taxonomy" id="1048205"/>
    <lineage>
        <taxon>Bacteria</taxon>
        <taxon>Bacillati</taxon>
        <taxon>Actinomycetota</taxon>
        <taxon>Actinomycetes</taxon>
        <taxon>Kitasatosporales</taxon>
        <taxon>Streptomycetaceae</taxon>
        <taxon>Streptomyces</taxon>
    </lineage>
</organism>
<evidence type="ECO:0000256" key="1">
    <source>
        <dbReference type="ARBA" id="ARBA00004651"/>
    </source>
</evidence>
<accession>A0A1Q4VBI6</accession>
<feature type="transmembrane region" description="Helical" evidence="8">
    <location>
        <begin position="101"/>
        <end position="118"/>
    </location>
</feature>
<dbReference type="EMBL" id="LFBV01000002">
    <property type="protein sequence ID" value="OKH95187.1"/>
    <property type="molecule type" value="Genomic_DNA"/>
</dbReference>
<feature type="transmembrane region" description="Helical" evidence="8">
    <location>
        <begin position="221"/>
        <end position="238"/>
    </location>
</feature>
<dbReference type="GO" id="GO:0046677">
    <property type="term" value="P:response to antibiotic"/>
    <property type="evidence" value="ECO:0007669"/>
    <property type="project" value="UniProtKB-KW"/>
</dbReference>
<keyword evidence="4 8" id="KW-0812">Transmembrane</keyword>
<feature type="transmembrane region" description="Helical" evidence="8">
    <location>
        <begin position="189"/>
        <end position="209"/>
    </location>
</feature>
<keyword evidence="3" id="KW-1003">Cell membrane</keyword>
<evidence type="ECO:0000256" key="8">
    <source>
        <dbReference type="SAM" id="Phobius"/>
    </source>
</evidence>
<sequence length="447" mass="45526">MTLLVLALLQFLIAVDVTVVNIALPSIGTDFGADARQLTWVVTGYTVVGGGLLMVGGRIADLHGRRRTLLVGAAVFGLASLAAGLATSLEMLVLARFAQGAGEALAAPAAMSTLALLYPDPAARSRALGVWAAVASSGLVLGFLLSGLITQLLHWRWIFLVNLPLIAVVLVGVRVLVVPDGRRAARQPLDLPGALLLTAAPLLLIHGVIEWGEQRPDVLSAAGTTLAGVLCALAFPVVERRSPHPLVPLSFFRDRVRVVANLATALLSAALSTSFFLLTLFVQRDLGLSPIAAGLWFLPLAVTLILATVVVPGVLRRVGDARGAVLGIVATGLGCGWLAVSPSDSAAVAVLPGMVCVASGMGVALVALQNAALHSVTEDDAGIASGVQRCADQLGGAGGVALYVGIGFSSLPGGDTDPYAVAYGMAIVGLTVAAIGVPLLSRGGRTA</sequence>
<keyword evidence="5 8" id="KW-1133">Transmembrane helix</keyword>
<evidence type="ECO:0000256" key="2">
    <source>
        <dbReference type="ARBA" id="ARBA00022448"/>
    </source>
</evidence>
<evidence type="ECO:0000313" key="11">
    <source>
        <dbReference type="Proteomes" id="UP000186455"/>
    </source>
</evidence>
<dbReference type="Gene3D" id="1.20.1250.20">
    <property type="entry name" value="MFS general substrate transporter like domains"/>
    <property type="match status" value="1"/>
</dbReference>
<keyword evidence="11" id="KW-1185">Reference proteome</keyword>
<dbReference type="Proteomes" id="UP000186455">
    <property type="component" value="Unassembled WGS sequence"/>
</dbReference>
<feature type="transmembrane region" description="Helical" evidence="8">
    <location>
        <begin position="69"/>
        <end position="89"/>
    </location>
</feature>
<feature type="transmembrane region" description="Helical" evidence="8">
    <location>
        <begin position="258"/>
        <end position="282"/>
    </location>
</feature>
<dbReference type="PANTHER" id="PTHR42718:SF46">
    <property type="entry name" value="BLR6921 PROTEIN"/>
    <property type="match status" value="1"/>
</dbReference>
<dbReference type="Gene3D" id="1.20.1720.10">
    <property type="entry name" value="Multidrug resistance protein D"/>
    <property type="match status" value="1"/>
</dbReference>
<dbReference type="SUPFAM" id="SSF103473">
    <property type="entry name" value="MFS general substrate transporter"/>
    <property type="match status" value="1"/>
</dbReference>
<evidence type="ECO:0000313" key="10">
    <source>
        <dbReference type="EMBL" id="OKH95187.1"/>
    </source>
</evidence>
<proteinExistence type="predicted"/>
<feature type="domain" description="Major facilitator superfamily (MFS) profile" evidence="9">
    <location>
        <begin position="2"/>
        <end position="441"/>
    </location>
</feature>
<dbReference type="CDD" id="cd17321">
    <property type="entry name" value="MFS_MMR_MDR_like"/>
    <property type="match status" value="1"/>
</dbReference>
<evidence type="ECO:0000256" key="6">
    <source>
        <dbReference type="ARBA" id="ARBA00023136"/>
    </source>
</evidence>
<feature type="transmembrane region" description="Helical" evidence="8">
    <location>
        <begin position="323"/>
        <end position="340"/>
    </location>
</feature>